<evidence type="ECO:0000313" key="1">
    <source>
        <dbReference type="EMBL" id="JAE07224.1"/>
    </source>
</evidence>
<protein>
    <submittedName>
        <fullName evidence="1">Uncharacterized protein</fullName>
    </submittedName>
</protein>
<accession>A0A0A9F7N4</accession>
<reference evidence="1" key="1">
    <citation type="submission" date="2014-09" db="EMBL/GenBank/DDBJ databases">
        <authorList>
            <person name="Magalhaes I.L.F."/>
            <person name="Oliveira U."/>
            <person name="Santos F.R."/>
            <person name="Vidigal T.H.D.A."/>
            <person name="Brescovit A.D."/>
            <person name="Santos A.J."/>
        </authorList>
    </citation>
    <scope>NUCLEOTIDE SEQUENCE</scope>
    <source>
        <tissue evidence="1">Shoot tissue taken approximately 20 cm above the soil surface</tissue>
    </source>
</reference>
<dbReference type="EMBL" id="GBRH01190672">
    <property type="protein sequence ID" value="JAE07224.1"/>
    <property type="molecule type" value="Transcribed_RNA"/>
</dbReference>
<reference evidence="1" key="2">
    <citation type="journal article" date="2015" name="Data Brief">
        <title>Shoot transcriptome of the giant reed, Arundo donax.</title>
        <authorList>
            <person name="Barrero R.A."/>
            <person name="Guerrero F.D."/>
            <person name="Moolhuijzen P."/>
            <person name="Goolsby J.A."/>
            <person name="Tidwell J."/>
            <person name="Bellgard S.E."/>
            <person name="Bellgard M.I."/>
        </authorList>
    </citation>
    <scope>NUCLEOTIDE SEQUENCE</scope>
    <source>
        <tissue evidence="1">Shoot tissue taken approximately 20 cm above the soil surface</tissue>
    </source>
</reference>
<sequence length="54" mass="6287">MNSTRQVQGMSTLIIRHIHGISSQRVNGRIQLLFRRLKYNFNIHTGSPQKVILQ</sequence>
<proteinExistence type="predicted"/>
<dbReference type="AlphaFoldDB" id="A0A0A9F7N4"/>
<name>A0A0A9F7N4_ARUDO</name>
<organism evidence="1">
    <name type="scientific">Arundo donax</name>
    <name type="common">Giant reed</name>
    <name type="synonym">Donax arundinaceus</name>
    <dbReference type="NCBI Taxonomy" id="35708"/>
    <lineage>
        <taxon>Eukaryota</taxon>
        <taxon>Viridiplantae</taxon>
        <taxon>Streptophyta</taxon>
        <taxon>Embryophyta</taxon>
        <taxon>Tracheophyta</taxon>
        <taxon>Spermatophyta</taxon>
        <taxon>Magnoliopsida</taxon>
        <taxon>Liliopsida</taxon>
        <taxon>Poales</taxon>
        <taxon>Poaceae</taxon>
        <taxon>PACMAD clade</taxon>
        <taxon>Arundinoideae</taxon>
        <taxon>Arundineae</taxon>
        <taxon>Arundo</taxon>
    </lineage>
</organism>